<sequence>MTESDVVSFCRICNAMCGIVATVDDGRVIRIRGDESHALSRGYTCPKGRALGVMHHHPLRLDHPQAASPADPETGLRSLLATSWDESLDDIAEIVRSVIGESGPDGIGMYLASGSAFDTNGRRAAERFLSKTGSLQKYTATTIDTPCKPLVAELVGGWSGLTPVWDHEHSKLLILFGSNPVVSHGHSNAIPDPVRRLRDFQDAGGRIVVVDPRRTETAALADVHLDVRPGSDAMVLGFLVRALLDEARIDKARIDEVRDRAVGVDELVAAVAPFTLAFAVEHTGLSETQLRELLDDVRSAGRISALSGTGSSMNATANVAEWLLWALHIVTDSYDKPGGMWFNPGYLMQLDSRDWQPSDGRAEPGPASRPELPRRFGEYPCSGLVSEIESGNIRVLFVVGGNPVTALPDRKRTEAALASLDALIVLDVVETETTRFATHVIPVAGQLERGDLTWLLDSYQLSVAAQYTPAVVAPGADRRPVWKVFAELGERLDLDVLPRGFTSDNATDESLFGPILARSRTDVDTVLSSPHGVVESGAVFGWVTERVLPDGKWRIAPFELIAQCDELTGGGPYSPAPESSAEFVFDRLLLLPQRRMRTMNSQLRDVAAPGGRTEMPTIVMSPADAHARGIADGDQAKVESDFGITFGEVAVDEKMQSGSIGMPHGWSAPDVGRLTSADTGIDPLTGMVLQSGLRVSVEKLPN</sequence>
<dbReference type="GO" id="GO:0051536">
    <property type="term" value="F:iron-sulfur cluster binding"/>
    <property type="evidence" value="ECO:0007669"/>
    <property type="project" value="UniProtKB-KW"/>
</dbReference>
<feature type="domain" description="4Fe-4S Mo/W bis-MGD-type" evidence="6">
    <location>
        <begin position="3"/>
        <end position="59"/>
    </location>
</feature>
<dbReference type="InterPro" id="IPR050612">
    <property type="entry name" value="Prok_Mopterin_Oxidored"/>
</dbReference>
<evidence type="ECO:0000256" key="3">
    <source>
        <dbReference type="ARBA" id="ARBA00023004"/>
    </source>
</evidence>
<evidence type="ECO:0000259" key="6">
    <source>
        <dbReference type="PROSITE" id="PS51669"/>
    </source>
</evidence>
<dbReference type="InterPro" id="IPR006963">
    <property type="entry name" value="Mopterin_OxRdtase_4Fe-4S_dom"/>
</dbReference>
<evidence type="ECO:0000256" key="4">
    <source>
        <dbReference type="ARBA" id="ARBA00023014"/>
    </source>
</evidence>
<dbReference type="SUPFAM" id="SSF53706">
    <property type="entry name" value="Formate dehydrogenase/DMSO reductase, domains 1-3"/>
    <property type="match status" value="1"/>
</dbReference>
<dbReference type="PANTHER" id="PTHR43742">
    <property type="entry name" value="TRIMETHYLAMINE-N-OXIDE REDUCTASE"/>
    <property type="match status" value="1"/>
</dbReference>
<gene>
    <name evidence="7" type="ORF">UFOPK1835_01566</name>
</gene>
<keyword evidence="4" id="KW-0411">Iron-sulfur</keyword>
<feature type="compositionally biased region" description="Basic and acidic residues" evidence="5">
    <location>
        <begin position="353"/>
        <end position="362"/>
    </location>
</feature>
<keyword evidence="2" id="KW-0479">Metal-binding</keyword>
<comment type="similarity">
    <text evidence="1">Belongs to the prokaryotic molybdopterin-containing oxidoreductase family.</text>
</comment>
<dbReference type="Gene3D" id="2.20.25.90">
    <property type="entry name" value="ADC-like domains"/>
    <property type="match status" value="1"/>
</dbReference>
<reference evidence="7" key="1">
    <citation type="submission" date="2020-05" db="EMBL/GenBank/DDBJ databases">
        <authorList>
            <person name="Chiriac C."/>
            <person name="Salcher M."/>
            <person name="Ghai R."/>
            <person name="Kavagutti S V."/>
        </authorList>
    </citation>
    <scope>NUCLEOTIDE SEQUENCE</scope>
</reference>
<dbReference type="InterPro" id="IPR006657">
    <property type="entry name" value="MoPterin_dinucl-bd_dom"/>
</dbReference>
<dbReference type="Pfam" id="PF04879">
    <property type="entry name" value="Molybdop_Fe4S4"/>
    <property type="match status" value="1"/>
</dbReference>
<evidence type="ECO:0000256" key="2">
    <source>
        <dbReference type="ARBA" id="ARBA00022723"/>
    </source>
</evidence>
<feature type="region of interest" description="Disordered" evidence="5">
    <location>
        <begin position="353"/>
        <end position="373"/>
    </location>
</feature>
<dbReference type="AlphaFoldDB" id="A0A6J6I0X4"/>
<protein>
    <submittedName>
        <fullName evidence="7">Unannotated protein</fullName>
    </submittedName>
</protein>
<evidence type="ECO:0000256" key="5">
    <source>
        <dbReference type="SAM" id="MobiDB-lite"/>
    </source>
</evidence>
<name>A0A6J6I0X4_9ZZZZ</name>
<dbReference type="InterPro" id="IPR009010">
    <property type="entry name" value="Asp_de-COase-like_dom_sf"/>
</dbReference>
<accession>A0A6J6I0X4</accession>
<dbReference type="Gene3D" id="2.40.40.20">
    <property type="match status" value="1"/>
</dbReference>
<evidence type="ECO:0000256" key="1">
    <source>
        <dbReference type="ARBA" id="ARBA00010312"/>
    </source>
</evidence>
<dbReference type="Gene3D" id="3.40.228.10">
    <property type="entry name" value="Dimethylsulfoxide Reductase, domain 2"/>
    <property type="match status" value="1"/>
</dbReference>
<dbReference type="Pfam" id="PF01568">
    <property type="entry name" value="Molydop_binding"/>
    <property type="match status" value="1"/>
</dbReference>
<proteinExistence type="inferred from homology"/>
<dbReference type="EMBL" id="CAEZUP010000079">
    <property type="protein sequence ID" value="CAB4618343.1"/>
    <property type="molecule type" value="Genomic_DNA"/>
</dbReference>
<dbReference type="Pfam" id="PF00384">
    <property type="entry name" value="Molybdopterin"/>
    <property type="match status" value="1"/>
</dbReference>
<dbReference type="GO" id="GO:0046872">
    <property type="term" value="F:metal ion binding"/>
    <property type="evidence" value="ECO:0007669"/>
    <property type="project" value="UniProtKB-KW"/>
</dbReference>
<dbReference type="SMART" id="SM00926">
    <property type="entry name" value="Molybdop_Fe4S4"/>
    <property type="match status" value="1"/>
</dbReference>
<dbReference type="PROSITE" id="PS51669">
    <property type="entry name" value="4FE4S_MOW_BIS_MGD"/>
    <property type="match status" value="1"/>
</dbReference>
<organism evidence="7">
    <name type="scientific">freshwater metagenome</name>
    <dbReference type="NCBI Taxonomy" id="449393"/>
    <lineage>
        <taxon>unclassified sequences</taxon>
        <taxon>metagenomes</taxon>
        <taxon>ecological metagenomes</taxon>
    </lineage>
</organism>
<dbReference type="SUPFAM" id="SSF50692">
    <property type="entry name" value="ADC-like"/>
    <property type="match status" value="1"/>
</dbReference>
<dbReference type="InterPro" id="IPR006656">
    <property type="entry name" value="Mopterin_OxRdtase"/>
</dbReference>
<keyword evidence="3" id="KW-0408">Iron</keyword>
<evidence type="ECO:0000313" key="7">
    <source>
        <dbReference type="EMBL" id="CAB4618343.1"/>
    </source>
</evidence>
<dbReference type="GO" id="GO:0016491">
    <property type="term" value="F:oxidoreductase activity"/>
    <property type="evidence" value="ECO:0007669"/>
    <property type="project" value="InterPro"/>
</dbReference>
<dbReference type="Gene3D" id="3.40.50.740">
    <property type="match status" value="1"/>
</dbReference>
<dbReference type="GO" id="GO:0043546">
    <property type="term" value="F:molybdopterin cofactor binding"/>
    <property type="evidence" value="ECO:0007669"/>
    <property type="project" value="InterPro"/>
</dbReference>